<proteinExistence type="predicted"/>
<evidence type="ECO:0000256" key="1">
    <source>
        <dbReference type="SAM" id="MobiDB-lite"/>
    </source>
</evidence>
<sequence>MACGTDRFPSLKCYPPILPLLLEWTPPTTSTCLTLQTAVWTAQTYHPIFGWGSTEDYLPPISELAGAVPPPSYEAYTIPPADISPEIWMEESFRMDEDIPQRATRKPNACPSFEKPILFAPRIQRTPTQSCGAAWHVLRYNDARIVFSPRPKARTLQREDDIRRRLRPRSKPAPRYSPPNHSSSLPPAPSPSSSSERWDSDSDYDSASQSSYSSSASSARRLSPPPGPRDRLTRMHAPRPGLLEGFVDTIASLWSALP</sequence>
<gene>
    <name evidence="2" type="ORF">MSAN_00217200</name>
</gene>
<organism evidence="2 3">
    <name type="scientific">Mycena sanguinolenta</name>
    <dbReference type="NCBI Taxonomy" id="230812"/>
    <lineage>
        <taxon>Eukaryota</taxon>
        <taxon>Fungi</taxon>
        <taxon>Dikarya</taxon>
        <taxon>Basidiomycota</taxon>
        <taxon>Agaricomycotina</taxon>
        <taxon>Agaricomycetes</taxon>
        <taxon>Agaricomycetidae</taxon>
        <taxon>Agaricales</taxon>
        <taxon>Marasmiineae</taxon>
        <taxon>Mycenaceae</taxon>
        <taxon>Mycena</taxon>
    </lineage>
</organism>
<accession>A0A8H6ZFA0</accession>
<dbReference type="EMBL" id="JACAZH010000001">
    <property type="protein sequence ID" value="KAF7377933.1"/>
    <property type="molecule type" value="Genomic_DNA"/>
</dbReference>
<reference evidence="2" key="1">
    <citation type="submission" date="2020-05" db="EMBL/GenBank/DDBJ databases">
        <title>Mycena genomes resolve the evolution of fungal bioluminescence.</title>
        <authorList>
            <person name="Tsai I.J."/>
        </authorList>
    </citation>
    <scope>NUCLEOTIDE SEQUENCE</scope>
    <source>
        <strain evidence="2">160909Yilan</strain>
    </source>
</reference>
<evidence type="ECO:0000313" key="2">
    <source>
        <dbReference type="EMBL" id="KAF7377933.1"/>
    </source>
</evidence>
<feature type="compositionally biased region" description="Low complexity" evidence="1">
    <location>
        <begin position="178"/>
        <end position="195"/>
    </location>
</feature>
<evidence type="ECO:0000313" key="3">
    <source>
        <dbReference type="Proteomes" id="UP000623467"/>
    </source>
</evidence>
<keyword evidence="3" id="KW-1185">Reference proteome</keyword>
<feature type="region of interest" description="Disordered" evidence="1">
    <location>
        <begin position="151"/>
        <end position="242"/>
    </location>
</feature>
<dbReference type="AlphaFoldDB" id="A0A8H6ZFA0"/>
<protein>
    <submittedName>
        <fullName evidence="2">Uncharacterized protein</fullName>
    </submittedName>
</protein>
<feature type="compositionally biased region" description="Low complexity" evidence="1">
    <location>
        <begin position="205"/>
        <end position="219"/>
    </location>
</feature>
<name>A0A8H6ZFA0_9AGAR</name>
<dbReference type="OrthoDB" id="2976062at2759"/>
<comment type="caution">
    <text evidence="2">The sequence shown here is derived from an EMBL/GenBank/DDBJ whole genome shotgun (WGS) entry which is preliminary data.</text>
</comment>
<dbReference type="Proteomes" id="UP000623467">
    <property type="component" value="Unassembled WGS sequence"/>
</dbReference>